<evidence type="ECO:0000256" key="4">
    <source>
        <dbReference type="ARBA" id="ARBA00023242"/>
    </source>
</evidence>
<keyword evidence="4" id="KW-0539">Nucleus</keyword>
<dbReference type="InterPro" id="IPR022905">
    <property type="entry name" value="Rpo11-like"/>
</dbReference>
<dbReference type="GO" id="GO:0003677">
    <property type="term" value="F:DNA binding"/>
    <property type="evidence" value="ECO:0007669"/>
    <property type="project" value="InterPro"/>
</dbReference>
<dbReference type="Proteomes" id="UP000246121">
    <property type="component" value="Unassembled WGS sequence"/>
</dbReference>
<evidence type="ECO:0000256" key="2">
    <source>
        <dbReference type="ARBA" id="ARBA00022478"/>
    </source>
</evidence>
<comment type="subcellular location">
    <subcellularLocation>
        <location evidence="1">Nucleus</location>
    </subcellularLocation>
</comment>
<organism evidence="7 8">
    <name type="scientific">Trypanosoma cruzi</name>
    <dbReference type="NCBI Taxonomy" id="5693"/>
    <lineage>
        <taxon>Eukaryota</taxon>
        <taxon>Discoba</taxon>
        <taxon>Euglenozoa</taxon>
        <taxon>Kinetoplastea</taxon>
        <taxon>Metakinetoplastina</taxon>
        <taxon>Trypanosomatida</taxon>
        <taxon>Trypanosomatidae</taxon>
        <taxon>Trypanosoma</taxon>
        <taxon>Schizotrypanum</taxon>
    </lineage>
</organism>
<name>A0A2V2W2F2_TRYCR</name>
<evidence type="ECO:0000313" key="8">
    <source>
        <dbReference type="Proteomes" id="UP000246121"/>
    </source>
</evidence>
<dbReference type="Pfam" id="PF13656">
    <property type="entry name" value="RNA_pol_L_2"/>
    <property type="match status" value="1"/>
</dbReference>
<dbReference type="VEuPathDB" id="TriTrypDB:BCY84_14638"/>
<dbReference type="InterPro" id="IPR037685">
    <property type="entry name" value="RBP11"/>
</dbReference>
<dbReference type="InterPro" id="IPR008193">
    <property type="entry name" value="RNA_pol_Rpb11_13-16kDa_CS"/>
</dbReference>
<dbReference type="VEuPathDB" id="TriTrypDB:TcCLB.508355.104"/>
<dbReference type="PANTHER" id="PTHR13946:SF16">
    <property type="entry name" value="DNA-DIRECTED RNA POLYMERASE II SUBUNIT RPB11"/>
    <property type="match status" value="1"/>
</dbReference>
<dbReference type="PANTHER" id="PTHR13946">
    <property type="entry name" value="DNA-DIRECTED RNA POLYMERASE I,II,III"/>
    <property type="match status" value="1"/>
</dbReference>
<dbReference type="VEuPathDB" id="TriTrypDB:TcYC6_0073180"/>
<dbReference type="Gene3D" id="3.30.1360.10">
    <property type="entry name" value="RNA polymerase, RBP11-like subunit"/>
    <property type="match status" value="1"/>
</dbReference>
<dbReference type="CDD" id="cd06926">
    <property type="entry name" value="RNAP_II_RPB11"/>
    <property type="match status" value="1"/>
</dbReference>
<dbReference type="VEuPathDB" id="TriTrypDB:TcCL_ESM07492"/>
<dbReference type="InterPro" id="IPR036603">
    <property type="entry name" value="RBP11-like"/>
</dbReference>
<dbReference type="PROSITE" id="PS01154">
    <property type="entry name" value="RNA_POL_L_13KD"/>
    <property type="match status" value="1"/>
</dbReference>
<proteinExistence type="inferred from homology"/>
<dbReference type="InterPro" id="IPR009025">
    <property type="entry name" value="RBP11-like_dimer"/>
</dbReference>
<keyword evidence="3" id="KW-0804">Transcription</keyword>
<dbReference type="GO" id="GO:0005665">
    <property type="term" value="C:RNA polymerase II, core complex"/>
    <property type="evidence" value="ECO:0007669"/>
    <property type="project" value="InterPro"/>
</dbReference>
<evidence type="ECO:0000259" key="6">
    <source>
        <dbReference type="Pfam" id="PF13656"/>
    </source>
</evidence>
<gene>
    <name evidence="7" type="ORF">C4B63_2g2395c</name>
</gene>
<comment type="similarity">
    <text evidence="5">Belongs to the archaeal Rpo11/eukaryotic RPB11/RPC19 RNA polymerase subunit family.</text>
</comment>
<dbReference type="VEuPathDB" id="TriTrypDB:C3747_9g2502c"/>
<dbReference type="OrthoDB" id="10248581at2759"/>
<reference evidence="7 8" key="1">
    <citation type="journal article" date="2018" name="Microb. Genom.">
        <title>Expanding an expanded genome: long-read sequencing of Trypanosoma cruzi.</title>
        <authorList>
            <person name="Berna L."/>
            <person name="Rodriguez M."/>
            <person name="Chiribao M.L."/>
            <person name="Parodi-Talice A."/>
            <person name="Pita S."/>
            <person name="Rijo G."/>
            <person name="Alvarez-Valin F."/>
            <person name="Robello C."/>
        </authorList>
    </citation>
    <scope>NUCLEOTIDE SEQUENCE [LARGE SCALE GENOMIC DNA]</scope>
    <source>
        <strain evidence="7 8">Dm28c</strain>
    </source>
</reference>
<feature type="domain" description="DNA-directed RNA polymerase RBP11-like dimerisation" evidence="6">
    <location>
        <begin position="42"/>
        <end position="120"/>
    </location>
</feature>
<evidence type="ECO:0000256" key="3">
    <source>
        <dbReference type="ARBA" id="ARBA00023163"/>
    </source>
</evidence>
<keyword evidence="2" id="KW-0240">DNA-directed RNA polymerase</keyword>
<dbReference type="GO" id="GO:0003899">
    <property type="term" value="F:DNA-directed RNA polymerase activity"/>
    <property type="evidence" value="ECO:0007669"/>
    <property type="project" value="InterPro"/>
</dbReference>
<sequence>MISIPHGMLIYNNDITADSLVDTKGTRKITEEISSKMPNSSLFKLDKEDHTLANLLRMKLHEDALVHIAGYRVPHPTQHRVELRVQTSSDGSGRPIPSPKDALLKAIDACMQDLQSFEEQLRWEAQSKGMSTE</sequence>
<protein>
    <recommendedName>
        <fullName evidence="6">DNA-directed RNA polymerase RBP11-like dimerisation domain-containing protein</fullName>
    </recommendedName>
</protein>
<evidence type="ECO:0000256" key="1">
    <source>
        <dbReference type="ARBA" id="ARBA00004123"/>
    </source>
</evidence>
<accession>A0A2V2W2F2</accession>
<dbReference type="HAMAP" id="MF_00261">
    <property type="entry name" value="RNApol_arch_Rpo11"/>
    <property type="match status" value="1"/>
</dbReference>
<evidence type="ECO:0000256" key="5">
    <source>
        <dbReference type="ARBA" id="ARBA00025751"/>
    </source>
</evidence>
<comment type="caution">
    <text evidence="7">The sequence shown here is derived from an EMBL/GenBank/DDBJ whole genome shotgun (WGS) entry which is preliminary data.</text>
</comment>
<dbReference type="EMBL" id="PRFA01000002">
    <property type="protein sequence ID" value="PWV02800.1"/>
    <property type="molecule type" value="Genomic_DNA"/>
</dbReference>
<dbReference type="VEuPathDB" id="TriTrypDB:TcCLB.507467.94"/>
<dbReference type="VEuPathDB" id="TriTrypDB:C4B63_2g2395c"/>
<dbReference type="GO" id="GO:0006366">
    <property type="term" value="P:transcription by RNA polymerase II"/>
    <property type="evidence" value="ECO:0007669"/>
    <property type="project" value="InterPro"/>
</dbReference>
<dbReference type="VEuPathDB" id="TriTrypDB:TcBrA4_0058270"/>
<dbReference type="AlphaFoldDB" id="A0A2V2W2F2"/>
<dbReference type="VEuPathDB" id="TriTrypDB:TcG_06158"/>
<dbReference type="SUPFAM" id="SSF55257">
    <property type="entry name" value="RBP11-like subunits of RNA polymerase"/>
    <property type="match status" value="1"/>
</dbReference>
<evidence type="ECO:0000313" key="7">
    <source>
        <dbReference type="EMBL" id="PWV02800.1"/>
    </source>
</evidence>
<dbReference type="GO" id="GO:0046983">
    <property type="term" value="F:protein dimerization activity"/>
    <property type="evidence" value="ECO:0007669"/>
    <property type="project" value="InterPro"/>
</dbReference>